<organism evidence="3">
    <name type="scientific">marine sediment metagenome</name>
    <dbReference type="NCBI Taxonomy" id="412755"/>
    <lineage>
        <taxon>unclassified sequences</taxon>
        <taxon>metagenomes</taxon>
        <taxon>ecological metagenomes</taxon>
    </lineage>
</organism>
<dbReference type="Pfam" id="PF05838">
    <property type="entry name" value="Glyco_hydro_108"/>
    <property type="match status" value="1"/>
</dbReference>
<proteinExistence type="predicted"/>
<protein>
    <submittedName>
        <fullName evidence="3">Uncharacterized protein</fullName>
    </submittedName>
</protein>
<dbReference type="EMBL" id="LAZR01027123">
    <property type="protein sequence ID" value="KKL66691.1"/>
    <property type="molecule type" value="Genomic_DNA"/>
</dbReference>
<dbReference type="SUPFAM" id="SSF53955">
    <property type="entry name" value="Lysozyme-like"/>
    <property type="match status" value="1"/>
</dbReference>
<dbReference type="AlphaFoldDB" id="A0A0F9EK70"/>
<gene>
    <name evidence="3" type="ORF">LCGC14_2142450</name>
</gene>
<dbReference type="Pfam" id="PF09374">
    <property type="entry name" value="PG_binding_3"/>
    <property type="match status" value="1"/>
</dbReference>
<dbReference type="InterPro" id="IPR018537">
    <property type="entry name" value="Peptidoglycan-bd_3"/>
</dbReference>
<comment type="caution">
    <text evidence="3">The sequence shown here is derived from an EMBL/GenBank/DDBJ whole genome shotgun (WGS) entry which is preliminary data.</text>
</comment>
<sequence length="192" mass="21726">MKSADDIISGVLEREGSKFTDDPADRGGPTKFGITLKSWREHIGNPFATADDLKVINEHQARSFYRTRYIIRPNFDRIENEHLQELVVDAGVHHGTRRAAKWLQRVAGVRQDGIIGDITLGAVNAVDPRSLYLRIVAYRIRLFGRLVSRDPELAKAREAGFNLQAKFMSGWANRACDFLDAAAQRLDNRELH</sequence>
<dbReference type="InterPro" id="IPR023346">
    <property type="entry name" value="Lysozyme-like_dom_sf"/>
</dbReference>
<evidence type="ECO:0000259" key="2">
    <source>
        <dbReference type="Pfam" id="PF09374"/>
    </source>
</evidence>
<evidence type="ECO:0000313" key="3">
    <source>
        <dbReference type="EMBL" id="KKL66691.1"/>
    </source>
</evidence>
<dbReference type="Gene3D" id="1.20.141.10">
    <property type="entry name" value="Chitosanase, subunit A, domain 1"/>
    <property type="match status" value="1"/>
</dbReference>
<feature type="domain" description="TtsA-like Glycoside hydrolase family 108" evidence="1">
    <location>
        <begin position="10"/>
        <end position="95"/>
    </location>
</feature>
<accession>A0A0F9EK70</accession>
<feature type="domain" description="Peptidoglycan binding" evidence="2">
    <location>
        <begin position="99"/>
        <end position="175"/>
    </location>
</feature>
<dbReference type="CDD" id="cd13926">
    <property type="entry name" value="N-acetylmuramidase_GH108"/>
    <property type="match status" value="1"/>
</dbReference>
<evidence type="ECO:0000259" key="1">
    <source>
        <dbReference type="Pfam" id="PF05838"/>
    </source>
</evidence>
<name>A0A0F9EK70_9ZZZZ</name>
<reference evidence="3" key="1">
    <citation type="journal article" date="2015" name="Nature">
        <title>Complex archaea that bridge the gap between prokaryotes and eukaryotes.</title>
        <authorList>
            <person name="Spang A."/>
            <person name="Saw J.H."/>
            <person name="Jorgensen S.L."/>
            <person name="Zaremba-Niedzwiedzka K."/>
            <person name="Martijn J."/>
            <person name="Lind A.E."/>
            <person name="van Eijk R."/>
            <person name="Schleper C."/>
            <person name="Guy L."/>
            <person name="Ettema T.J."/>
        </authorList>
    </citation>
    <scope>NUCLEOTIDE SEQUENCE</scope>
</reference>
<dbReference type="InterPro" id="IPR008565">
    <property type="entry name" value="TtsA-like_GH18_dom"/>
</dbReference>